<keyword evidence="3" id="KW-1185">Reference proteome</keyword>
<dbReference type="PANTHER" id="PTHR14187:SF5">
    <property type="entry name" value="HEAT SHOCK 70 KDA PROTEIN 12A"/>
    <property type="match status" value="1"/>
</dbReference>
<dbReference type="EMBL" id="JAOAOG010000032">
    <property type="protein sequence ID" value="KAJ6253196.1"/>
    <property type="molecule type" value="Genomic_DNA"/>
</dbReference>
<dbReference type="GO" id="GO:0016301">
    <property type="term" value="F:kinase activity"/>
    <property type="evidence" value="ECO:0007669"/>
    <property type="project" value="UniProtKB-KW"/>
</dbReference>
<organism evidence="2 3">
    <name type="scientific">Anaeramoeba flamelloides</name>
    <dbReference type="NCBI Taxonomy" id="1746091"/>
    <lineage>
        <taxon>Eukaryota</taxon>
        <taxon>Metamonada</taxon>
        <taxon>Anaeramoebidae</taxon>
        <taxon>Anaeramoeba</taxon>
    </lineage>
</organism>
<feature type="compositionally biased region" description="Basic residues" evidence="1">
    <location>
        <begin position="150"/>
        <end position="177"/>
    </location>
</feature>
<dbReference type="PANTHER" id="PTHR14187">
    <property type="entry name" value="ALPHA KINASE/ELONGATION FACTOR 2 KINASE"/>
    <property type="match status" value="1"/>
</dbReference>
<accession>A0ABQ8Z8R9</accession>
<sequence length="892" mass="103387">MDQIKVIVTIDFGTSNTGFGFSFVDPNNPDKTPDPLKIYGNEKWDDFKTNTAILFQRKNQKLHKPIAFGQTAIRKYLNGGNLKKQEHELFRYFKMNLYDNEKYVKSESGKLFNLYTVIQGVLIWMKSQSIKYINQQLAIFHRQLKEEEKKKKKKKKKPQKRNRRKKRNKRKKKKKSVSSRSTSSPSSSSSSSYVSNSGSESSSNSSSYSSSSSSSVSSDNSNLNFSSSLSHFSQSSIEDLDFDQDSDSVSVSNNKNNQEKKTNQNKTKTTTNTDSNTENNNNTNTNTNTTTKNEKNTNTITKTKNEENTDTNNNTTTNTDSNTDTNNNTNTNTNIDRKNEEKSNTKTKTKNEENTDTNNNITTNINSNTDNNNNTNTNTNIDQKNEQKSNTNTNTKNEENKNTKTKTNTNTRKSNKKLLLDKQFIKKLKKITINNIKWVLTIPAIWSERSKYQMRKAAYQAKLIKTLNSDQLLFALEPEAAAIHNYYGLKKSERFNEPKCLIVDAGGGTIDITALKISTDLNMENQLEVLIAPKGGDFGANYVDREFQKFLVEFFLNDENFLINDKHGYQSMLVEWEEIKKNVTLEFRGDIHRKQRINVAPKLIPNKSNLKKLIEIYNQKSKYKIEICGKSNINITRDHLFSFFEPSINQITKHLNFLFENYDQLKDCKHIIMVGGYSKSMALVNSIKSKFEKIGKTVTASKNPGRHVIMGAVRYGFQPNIIRWRRLNFTYGLKISQVFKSEVHDEERKRKPKNSKAFIVDNVFKPFVFRNVRIEHTDKFLQNFTVLIEKHTKLAIEIFKTQSDLIQNKIYYLDQVKYNFKRVGKVVVKFPKMKHKKIKRKKKNKKRKNKKKDLFKIILEIEFGRSEFTILVKEQKTLKIMESARIQFFDQN</sequence>
<feature type="compositionally biased region" description="Low complexity" evidence="1">
    <location>
        <begin position="264"/>
        <end position="302"/>
    </location>
</feature>
<protein>
    <submittedName>
        <fullName evidence="2">Alpha kinase/elongation factor 2 kinase</fullName>
    </submittedName>
</protein>
<evidence type="ECO:0000313" key="3">
    <source>
        <dbReference type="Proteomes" id="UP001150062"/>
    </source>
</evidence>
<keyword evidence="2" id="KW-0808">Transferase</keyword>
<feature type="compositionally biased region" description="Low complexity" evidence="1">
    <location>
        <begin position="247"/>
        <end position="256"/>
    </location>
</feature>
<evidence type="ECO:0000256" key="1">
    <source>
        <dbReference type="SAM" id="MobiDB-lite"/>
    </source>
</evidence>
<reference evidence="2" key="1">
    <citation type="submission" date="2022-08" db="EMBL/GenBank/DDBJ databases">
        <title>Novel sulfate-reducing endosymbionts in the free-living metamonad Anaeramoeba.</title>
        <authorList>
            <person name="Jerlstrom-Hultqvist J."/>
            <person name="Cepicka I."/>
            <person name="Gallot-Lavallee L."/>
            <person name="Salas-Leiva D."/>
            <person name="Curtis B.A."/>
            <person name="Zahonova K."/>
            <person name="Pipaliya S."/>
            <person name="Dacks J."/>
            <person name="Roger A.J."/>
        </authorList>
    </citation>
    <scope>NUCLEOTIDE SEQUENCE</scope>
    <source>
        <strain evidence="2">Schooner1</strain>
    </source>
</reference>
<feature type="compositionally biased region" description="Basic and acidic residues" evidence="1">
    <location>
        <begin position="335"/>
        <end position="353"/>
    </location>
</feature>
<feature type="compositionally biased region" description="Low complexity" evidence="1">
    <location>
        <begin position="356"/>
        <end position="380"/>
    </location>
</feature>
<comment type="caution">
    <text evidence="2">The sequence shown here is derived from an EMBL/GenBank/DDBJ whole genome shotgun (WGS) entry which is preliminary data.</text>
</comment>
<dbReference type="Proteomes" id="UP001150062">
    <property type="component" value="Unassembled WGS sequence"/>
</dbReference>
<keyword evidence="2" id="KW-0418">Kinase</keyword>
<feature type="region of interest" description="Disordered" evidence="1">
    <location>
        <begin position="146"/>
        <end position="222"/>
    </location>
</feature>
<evidence type="ECO:0000313" key="2">
    <source>
        <dbReference type="EMBL" id="KAJ6253196.1"/>
    </source>
</evidence>
<dbReference type="SUPFAM" id="SSF53067">
    <property type="entry name" value="Actin-like ATPase domain"/>
    <property type="match status" value="2"/>
</dbReference>
<dbReference type="InterPro" id="IPR043129">
    <property type="entry name" value="ATPase_NBD"/>
</dbReference>
<dbReference type="Gene3D" id="3.90.640.10">
    <property type="entry name" value="Actin, Chain A, domain 4"/>
    <property type="match status" value="1"/>
</dbReference>
<proteinExistence type="predicted"/>
<dbReference type="Gene3D" id="3.30.420.40">
    <property type="match status" value="3"/>
</dbReference>
<gene>
    <name evidence="2" type="ORF">M0813_01240</name>
</gene>
<feature type="compositionally biased region" description="Low complexity" evidence="1">
    <location>
        <begin position="178"/>
        <end position="222"/>
    </location>
</feature>
<name>A0ABQ8Z8R9_9EUKA</name>
<feature type="region of interest" description="Disordered" evidence="1">
    <location>
        <begin position="243"/>
        <end position="411"/>
    </location>
</feature>
<feature type="compositionally biased region" description="Low complexity" evidence="1">
    <location>
        <begin position="310"/>
        <end position="334"/>
    </location>
</feature>